<name>A0ABS7DQB6_9FIRM</name>
<dbReference type="PANTHER" id="PTHR37817:SF1">
    <property type="entry name" value="N-ACETYLTRANSFERASE EIS"/>
    <property type="match status" value="1"/>
</dbReference>
<sequence>MICFANWEMRGELAEIWTSCFHEPVRPAKYFLNNYFKPENCLVYKMGDKTASVVYLLPARILVGSVSVQAHYIYAAATLPQFRGHGYMAALLAAAALVGANRGDQYSAVLPAEPELYSLYEKAEYTKFFQVKNVSLSLEDLCSLADSGVSSRTLLTYSQMNSLRGEQLEGKTGSVLWSDEAFAFAAGMGKIYGDKMVCSRTGGKFAYALCRRTDTDTCAVLEMMADSDTLRDLAANIISAEPAERYTFRLPVWETLLGQQGEPADFGMLKPLGGAVWDPLRQNAAAPYLGLPLD</sequence>
<reference evidence="1 2" key="1">
    <citation type="submission" date="2021-03" db="EMBL/GenBank/DDBJ databases">
        <title>Caproiciproducens sp. nov. isolated from feces of cow.</title>
        <authorList>
            <person name="Choi J.-Y."/>
        </authorList>
    </citation>
    <scope>NUCLEOTIDE SEQUENCE [LARGE SCALE GENOMIC DNA]</scope>
    <source>
        <strain evidence="1 2">AGMB10547</strain>
    </source>
</reference>
<dbReference type="InterPro" id="IPR051554">
    <property type="entry name" value="Acetyltransferase_Eis"/>
</dbReference>
<gene>
    <name evidence="1" type="ORF">J5W02_10845</name>
</gene>
<dbReference type="Proteomes" id="UP000719942">
    <property type="component" value="Unassembled WGS sequence"/>
</dbReference>
<organism evidence="1 2">
    <name type="scientific">Caproiciproducens faecalis</name>
    <dbReference type="NCBI Taxonomy" id="2820301"/>
    <lineage>
        <taxon>Bacteria</taxon>
        <taxon>Bacillati</taxon>
        <taxon>Bacillota</taxon>
        <taxon>Clostridia</taxon>
        <taxon>Eubacteriales</taxon>
        <taxon>Acutalibacteraceae</taxon>
        <taxon>Caproiciproducens</taxon>
    </lineage>
</organism>
<protein>
    <submittedName>
        <fullName evidence="1">GNAT family N-acetyltransferase</fullName>
    </submittedName>
</protein>
<keyword evidence="2" id="KW-1185">Reference proteome</keyword>
<dbReference type="EMBL" id="JAGFNZ010000004">
    <property type="protein sequence ID" value="MBW7573306.1"/>
    <property type="molecule type" value="Genomic_DNA"/>
</dbReference>
<proteinExistence type="predicted"/>
<dbReference type="RefSeq" id="WP_219965713.1">
    <property type="nucleotide sequence ID" value="NZ_JAGFNZ010000004.1"/>
</dbReference>
<comment type="caution">
    <text evidence="1">The sequence shown here is derived from an EMBL/GenBank/DDBJ whole genome shotgun (WGS) entry which is preliminary data.</text>
</comment>
<dbReference type="PANTHER" id="PTHR37817">
    <property type="entry name" value="N-ACETYLTRANSFERASE EIS"/>
    <property type="match status" value="1"/>
</dbReference>
<evidence type="ECO:0000313" key="2">
    <source>
        <dbReference type="Proteomes" id="UP000719942"/>
    </source>
</evidence>
<dbReference type="Gene3D" id="3.40.630.30">
    <property type="match status" value="1"/>
</dbReference>
<accession>A0ABS7DQB6</accession>
<dbReference type="SUPFAM" id="SSF55729">
    <property type="entry name" value="Acyl-CoA N-acyltransferases (Nat)"/>
    <property type="match status" value="1"/>
</dbReference>
<dbReference type="Pfam" id="PF13527">
    <property type="entry name" value="Acetyltransf_9"/>
    <property type="match status" value="1"/>
</dbReference>
<dbReference type="InterPro" id="IPR016181">
    <property type="entry name" value="Acyl_CoA_acyltransferase"/>
</dbReference>
<evidence type="ECO:0000313" key="1">
    <source>
        <dbReference type="EMBL" id="MBW7573306.1"/>
    </source>
</evidence>